<dbReference type="Pfam" id="PF07993">
    <property type="entry name" value="NAD_binding_4"/>
    <property type="match status" value="1"/>
</dbReference>
<dbReference type="STRING" id="436010.A0A166HYA5"/>
<accession>A0A166HYA5</accession>
<sequence length="419" mass="47422">MTSTQKVLDFYRDATVFLTGSTGGVGGCLLYKLALILPTSKIYVLIRGSEARAIARWRETLPNQVEDILAMKKLIFVIGDITKPNFGVSDDMLPELEREVTVVINSAANISLSDPLRKAVQENCLAPLELARMSSRFRHLKSFVQVSSAYVNANRPEGLLHEKIYPLEDAEAELAEIQRTGTTKHLKAFPSPYAYSKHIMERILLARYPHIPILIIRPSLIGPAVREPYEGYGPDGSMPVDTFLSRLFLQGKTQHWVVPSDRLSGSNLLDECPVDIMCNMLLHHIQLGTQGIVHAACLNYLHFTMDHLIKLARDNAPPEWLADMPAHVWTSDTAAKAGELSVFYKIATQEWVFLNRASQMVDFCEPLSLTLEGHDAEKFWMIRVRRAVEKARPMREKIERKRRTNLMKKLSEEMTQAKL</sequence>
<dbReference type="PANTHER" id="PTHR11011">
    <property type="entry name" value="MALE STERILITY PROTEIN 2-RELATED"/>
    <property type="match status" value="1"/>
</dbReference>
<keyword evidence="1" id="KW-0444">Lipid biosynthesis</keyword>
<dbReference type="Proteomes" id="UP000076532">
    <property type="component" value="Unassembled WGS sequence"/>
</dbReference>
<comment type="similarity">
    <text evidence="1">Belongs to the fatty acyl-CoA reductase family.</text>
</comment>
<dbReference type="Gene3D" id="3.40.50.720">
    <property type="entry name" value="NAD(P)-binding Rossmann-like Domain"/>
    <property type="match status" value="1"/>
</dbReference>
<keyword evidence="1" id="KW-0443">Lipid metabolism</keyword>
<dbReference type="PANTHER" id="PTHR11011:SF45">
    <property type="entry name" value="FATTY ACYL-COA REDUCTASE CG8306-RELATED"/>
    <property type="match status" value="1"/>
</dbReference>
<reference evidence="3 4" key="1">
    <citation type="journal article" date="2016" name="Mol. Biol. Evol.">
        <title>Comparative Genomics of Early-Diverging Mushroom-Forming Fungi Provides Insights into the Origins of Lignocellulose Decay Capabilities.</title>
        <authorList>
            <person name="Nagy L.G."/>
            <person name="Riley R."/>
            <person name="Tritt A."/>
            <person name="Adam C."/>
            <person name="Daum C."/>
            <person name="Floudas D."/>
            <person name="Sun H."/>
            <person name="Yadav J.S."/>
            <person name="Pangilinan J."/>
            <person name="Larsson K.H."/>
            <person name="Matsuura K."/>
            <person name="Barry K."/>
            <person name="Labutti K."/>
            <person name="Kuo R."/>
            <person name="Ohm R.A."/>
            <person name="Bhattacharya S.S."/>
            <person name="Shirouzu T."/>
            <person name="Yoshinaga Y."/>
            <person name="Martin F.M."/>
            <person name="Grigoriev I.V."/>
            <person name="Hibbett D.S."/>
        </authorList>
    </citation>
    <scope>NUCLEOTIDE SEQUENCE [LARGE SCALE GENOMIC DNA]</scope>
    <source>
        <strain evidence="3 4">CBS 109695</strain>
    </source>
</reference>
<evidence type="ECO:0000259" key="2">
    <source>
        <dbReference type="Pfam" id="PF07993"/>
    </source>
</evidence>
<gene>
    <name evidence="3" type="ORF">FIBSPDRAFT_862796</name>
</gene>
<dbReference type="GO" id="GO:0005777">
    <property type="term" value="C:peroxisome"/>
    <property type="evidence" value="ECO:0007669"/>
    <property type="project" value="TreeGrafter"/>
</dbReference>
<dbReference type="OrthoDB" id="2975336at2759"/>
<dbReference type="InterPro" id="IPR036291">
    <property type="entry name" value="NAD(P)-bd_dom_sf"/>
</dbReference>
<keyword evidence="1" id="KW-0521">NADP</keyword>
<feature type="domain" description="Thioester reductase (TE)" evidence="2">
    <location>
        <begin position="18"/>
        <end position="280"/>
    </location>
</feature>
<dbReference type="GO" id="GO:0035336">
    <property type="term" value="P:long-chain fatty-acyl-CoA metabolic process"/>
    <property type="evidence" value="ECO:0007669"/>
    <property type="project" value="TreeGrafter"/>
</dbReference>
<dbReference type="InterPro" id="IPR013120">
    <property type="entry name" value="FAR_NAD-bd"/>
</dbReference>
<dbReference type="InterPro" id="IPR026055">
    <property type="entry name" value="FAR"/>
</dbReference>
<dbReference type="SUPFAM" id="SSF51735">
    <property type="entry name" value="NAD(P)-binding Rossmann-fold domains"/>
    <property type="match status" value="1"/>
</dbReference>
<keyword evidence="1" id="KW-0560">Oxidoreductase</keyword>
<dbReference type="EMBL" id="KV417564">
    <property type="protein sequence ID" value="KZP19368.1"/>
    <property type="molecule type" value="Genomic_DNA"/>
</dbReference>
<dbReference type="GO" id="GO:0080019">
    <property type="term" value="F:alcohol-forming very long-chain fatty acyl-CoA reductase activity"/>
    <property type="evidence" value="ECO:0007669"/>
    <property type="project" value="InterPro"/>
</dbReference>
<dbReference type="PROSITE" id="PS51257">
    <property type="entry name" value="PROKAR_LIPOPROTEIN"/>
    <property type="match status" value="1"/>
</dbReference>
<evidence type="ECO:0000256" key="1">
    <source>
        <dbReference type="RuleBase" id="RU363097"/>
    </source>
</evidence>
<keyword evidence="4" id="KW-1185">Reference proteome</keyword>
<proteinExistence type="inferred from homology"/>
<protein>
    <recommendedName>
        <fullName evidence="1">Fatty acyl-CoA reductase</fullName>
        <ecNumber evidence="1">1.2.1.84</ecNumber>
    </recommendedName>
</protein>
<comment type="catalytic activity">
    <reaction evidence="1">
        <text>a long-chain fatty acyl-CoA + 2 NADPH + 2 H(+) = a long-chain primary fatty alcohol + 2 NADP(+) + CoA</text>
        <dbReference type="Rhea" id="RHEA:52716"/>
        <dbReference type="ChEBI" id="CHEBI:15378"/>
        <dbReference type="ChEBI" id="CHEBI:57287"/>
        <dbReference type="ChEBI" id="CHEBI:57783"/>
        <dbReference type="ChEBI" id="CHEBI:58349"/>
        <dbReference type="ChEBI" id="CHEBI:77396"/>
        <dbReference type="ChEBI" id="CHEBI:83139"/>
        <dbReference type="EC" id="1.2.1.84"/>
    </reaction>
</comment>
<name>A0A166HYA5_9AGAM</name>
<dbReference type="EC" id="1.2.1.84" evidence="1"/>
<evidence type="ECO:0000313" key="4">
    <source>
        <dbReference type="Proteomes" id="UP000076532"/>
    </source>
</evidence>
<organism evidence="3 4">
    <name type="scientific">Athelia psychrophila</name>
    <dbReference type="NCBI Taxonomy" id="1759441"/>
    <lineage>
        <taxon>Eukaryota</taxon>
        <taxon>Fungi</taxon>
        <taxon>Dikarya</taxon>
        <taxon>Basidiomycota</taxon>
        <taxon>Agaricomycotina</taxon>
        <taxon>Agaricomycetes</taxon>
        <taxon>Agaricomycetidae</taxon>
        <taxon>Atheliales</taxon>
        <taxon>Atheliaceae</taxon>
        <taxon>Athelia</taxon>
    </lineage>
</organism>
<dbReference type="GO" id="GO:0102965">
    <property type="term" value="F:alcohol-forming long-chain fatty acyl-CoA reductase activity"/>
    <property type="evidence" value="ECO:0007669"/>
    <property type="project" value="UniProtKB-EC"/>
</dbReference>
<comment type="function">
    <text evidence="1">Catalyzes the reduction of fatty acyl-CoA to fatty alcohols.</text>
</comment>
<dbReference type="AlphaFoldDB" id="A0A166HYA5"/>
<evidence type="ECO:0000313" key="3">
    <source>
        <dbReference type="EMBL" id="KZP19368.1"/>
    </source>
</evidence>